<dbReference type="EMBL" id="FNRI01000003">
    <property type="protein sequence ID" value="SEA44515.1"/>
    <property type="molecule type" value="Genomic_DNA"/>
</dbReference>
<name>A0A1H4B8G4_9BACT</name>
<gene>
    <name evidence="3" type="ORF">SAMN05444145_103277</name>
</gene>
<keyword evidence="4" id="KW-1185">Reference proteome</keyword>
<accession>A0A1H4B8G4</accession>
<sequence length="670" mass="74347">MKKPSIILTIICFLTLQNLWAAGPLQHAQPIAAGGEEGLAPMSFGLTYSNAPRGFAYISSEQYPDLFVFIASGMPDARGFWRCPYDRTTPEGELVYAAPQRVSTPWDKEKKFPSQIRIFQDGKKVYLLRLSTKRLVVTRWDGRAFTTIAESVLKGIPYPIASFDCIRRGKRDIELAILCHDGQSYRPETFKGDRQSYYDGAEIYRGALPGSGLFRMTLDAGNWNQITDVEQVGNNMNLVIGASELACVRSADGSYDGYLFTNKLGSMKFIPYRKKIPTGGLPPLHAMRDNERIRVHTSYSSRVIPYPSGRNDRQDLIIGGEAAMYRYRFIGSTPEGAPIYSDPAPVLQRNAPLYGGSLTVPNVVDWDGDGALDIVAGNSEGRLLFFKNRGTNTEPDFARSEEVCAGGSPILLRPGYHVVQGPFEASWGYLCPTVCDWNGDGLPDVVVSGSRAKFEVMLNRGTREKPELDAPVALSVDNLELYGTWRVRPAIARIGGSNRIVIMDKDNALHMYRQIDDFNVEDMGKLRLTDGSQITGHNNAMESLGQMGRGKLRFVDWDGDGKLDLLIGSIKRSSYPSPERGLPYNRFKKKEIGLQVMLLINAGTNEKMVFKEPVQLQIDGKDFYLGAHSNAPEPCMLGDTSKGPNLVVGCESGKYFFFEHDRITTVGIDD</sequence>
<evidence type="ECO:0000256" key="1">
    <source>
        <dbReference type="ARBA" id="ARBA00022729"/>
    </source>
</evidence>
<dbReference type="Pfam" id="PF13517">
    <property type="entry name" value="FG-GAP_3"/>
    <property type="match status" value="1"/>
</dbReference>
<evidence type="ECO:0000256" key="2">
    <source>
        <dbReference type="SAM" id="SignalP"/>
    </source>
</evidence>
<evidence type="ECO:0000313" key="4">
    <source>
        <dbReference type="Proteomes" id="UP000183253"/>
    </source>
</evidence>
<dbReference type="Proteomes" id="UP000183253">
    <property type="component" value="Unassembled WGS sequence"/>
</dbReference>
<dbReference type="Gene3D" id="2.130.10.130">
    <property type="entry name" value="Integrin alpha, N-terminal"/>
    <property type="match status" value="1"/>
</dbReference>
<dbReference type="RefSeq" id="WP_231290795.1">
    <property type="nucleotide sequence ID" value="NZ_CAEG01000010.1"/>
</dbReference>
<dbReference type="SUPFAM" id="SSF69318">
    <property type="entry name" value="Integrin alpha N-terminal domain"/>
    <property type="match status" value="1"/>
</dbReference>
<dbReference type="AlphaFoldDB" id="A0A1H4B8G4"/>
<feature type="signal peptide" evidence="2">
    <location>
        <begin position="1"/>
        <end position="21"/>
    </location>
</feature>
<keyword evidence="1 2" id="KW-0732">Signal</keyword>
<protein>
    <submittedName>
        <fullName evidence="3">Repeat domain-containing protein</fullName>
    </submittedName>
</protein>
<reference evidence="3 4" key="1">
    <citation type="submission" date="2016-10" db="EMBL/GenBank/DDBJ databases">
        <authorList>
            <person name="de Groot N.N."/>
        </authorList>
    </citation>
    <scope>NUCLEOTIDE SEQUENCE [LARGE SCALE GENOMIC DNA]</scope>
    <source>
        <strain evidence="3 4">DSM 25383</strain>
    </source>
</reference>
<proteinExistence type="predicted"/>
<dbReference type="STRING" id="1033731.SAMN05444145_103277"/>
<feature type="chain" id="PRO_5010357354" evidence="2">
    <location>
        <begin position="22"/>
        <end position="670"/>
    </location>
</feature>
<organism evidence="3 4">
    <name type="scientific">Alistipes timonensis JC136</name>
    <dbReference type="NCBI Taxonomy" id="1033731"/>
    <lineage>
        <taxon>Bacteria</taxon>
        <taxon>Pseudomonadati</taxon>
        <taxon>Bacteroidota</taxon>
        <taxon>Bacteroidia</taxon>
        <taxon>Bacteroidales</taxon>
        <taxon>Rikenellaceae</taxon>
        <taxon>Alistipes</taxon>
    </lineage>
</organism>
<dbReference type="InterPro" id="IPR028994">
    <property type="entry name" value="Integrin_alpha_N"/>
</dbReference>
<dbReference type="InterPro" id="IPR013517">
    <property type="entry name" value="FG-GAP"/>
</dbReference>
<evidence type="ECO:0000313" key="3">
    <source>
        <dbReference type="EMBL" id="SEA44515.1"/>
    </source>
</evidence>